<dbReference type="PROSITE" id="PS52016">
    <property type="entry name" value="TONB_DEPENDENT_REC_3"/>
    <property type="match status" value="1"/>
</dbReference>
<feature type="chain" id="PRO_5031082828" evidence="13">
    <location>
        <begin position="23"/>
        <end position="741"/>
    </location>
</feature>
<evidence type="ECO:0000256" key="5">
    <source>
        <dbReference type="ARBA" id="ARBA00022692"/>
    </source>
</evidence>
<keyword evidence="17" id="KW-1185">Reference proteome</keyword>
<dbReference type="InterPro" id="IPR039426">
    <property type="entry name" value="TonB-dep_rcpt-like"/>
</dbReference>
<keyword evidence="13" id="KW-0732">Signal</keyword>
<evidence type="ECO:0000256" key="9">
    <source>
        <dbReference type="ARBA" id="ARBA00023237"/>
    </source>
</evidence>
<feature type="region of interest" description="Disordered" evidence="12">
    <location>
        <begin position="211"/>
        <end position="244"/>
    </location>
</feature>
<protein>
    <submittedName>
        <fullName evidence="16">Iron complex outermembrane receptor protein</fullName>
    </submittedName>
</protein>
<organism evidence="16 17">
    <name type="scientific">Sphaerotilus montanus</name>
    <dbReference type="NCBI Taxonomy" id="522889"/>
    <lineage>
        <taxon>Bacteria</taxon>
        <taxon>Pseudomonadati</taxon>
        <taxon>Pseudomonadota</taxon>
        <taxon>Betaproteobacteria</taxon>
        <taxon>Burkholderiales</taxon>
        <taxon>Sphaerotilaceae</taxon>
        <taxon>Sphaerotilus</taxon>
    </lineage>
</organism>
<dbReference type="SUPFAM" id="SSF56935">
    <property type="entry name" value="Porins"/>
    <property type="match status" value="1"/>
</dbReference>
<dbReference type="CDD" id="cd01347">
    <property type="entry name" value="ligand_gated_channel"/>
    <property type="match status" value="1"/>
</dbReference>
<evidence type="ECO:0000256" key="12">
    <source>
        <dbReference type="SAM" id="MobiDB-lite"/>
    </source>
</evidence>
<keyword evidence="6 11" id="KW-0798">TonB box</keyword>
<feature type="domain" description="TonB-dependent receptor-like beta-barrel" evidence="14">
    <location>
        <begin position="288"/>
        <end position="703"/>
    </location>
</feature>
<feature type="compositionally biased region" description="Basic and acidic residues" evidence="12">
    <location>
        <begin position="338"/>
        <end position="362"/>
    </location>
</feature>
<feature type="compositionally biased region" description="Basic and acidic residues" evidence="12">
    <location>
        <begin position="211"/>
        <end position="242"/>
    </location>
</feature>
<evidence type="ECO:0000256" key="13">
    <source>
        <dbReference type="SAM" id="SignalP"/>
    </source>
</evidence>
<name>A0A7Y9R1B1_9BURK</name>
<dbReference type="InterPro" id="IPR037066">
    <property type="entry name" value="Plug_dom_sf"/>
</dbReference>
<accession>A0A7Y9R1B1</accession>
<evidence type="ECO:0000259" key="14">
    <source>
        <dbReference type="Pfam" id="PF00593"/>
    </source>
</evidence>
<dbReference type="RefSeq" id="WP_179635918.1">
    <property type="nucleotide sequence ID" value="NZ_JACCFH010000001.1"/>
</dbReference>
<evidence type="ECO:0000256" key="4">
    <source>
        <dbReference type="ARBA" id="ARBA00022452"/>
    </source>
</evidence>
<evidence type="ECO:0000256" key="8">
    <source>
        <dbReference type="ARBA" id="ARBA00023170"/>
    </source>
</evidence>
<dbReference type="PANTHER" id="PTHR40980:SF4">
    <property type="entry name" value="TONB-DEPENDENT RECEPTOR-LIKE BETA-BARREL DOMAIN-CONTAINING PROTEIN"/>
    <property type="match status" value="1"/>
</dbReference>
<dbReference type="Pfam" id="PF00593">
    <property type="entry name" value="TonB_dep_Rec_b-barrel"/>
    <property type="match status" value="1"/>
</dbReference>
<reference evidence="16 17" key="1">
    <citation type="submission" date="2020-07" db="EMBL/GenBank/DDBJ databases">
        <title>Genomic Encyclopedia of Archaeal and Bacterial Type Strains, Phase II (KMG-II): from individual species to whole genera.</title>
        <authorList>
            <person name="Goeker M."/>
        </authorList>
    </citation>
    <scope>NUCLEOTIDE SEQUENCE [LARGE SCALE GENOMIC DNA]</scope>
    <source>
        <strain evidence="16 17">DSM 21226</strain>
    </source>
</reference>
<comment type="subcellular location">
    <subcellularLocation>
        <location evidence="1 10">Cell outer membrane</location>
        <topology evidence="1 10">Multi-pass membrane protein</topology>
    </subcellularLocation>
</comment>
<gene>
    <name evidence="16" type="ORF">BDD16_004378</name>
</gene>
<dbReference type="PANTHER" id="PTHR40980">
    <property type="entry name" value="PLUG DOMAIN-CONTAINING PROTEIN"/>
    <property type="match status" value="1"/>
</dbReference>
<sequence length="741" mass="80843">MRTHTALTLPFPMLLLASVVQAQTATPPAEPPSTVPATTLERVEIRRTAPSDTVQRQQSTAAKTVVGREEIERMGDASVADVLKRLPGVTLGGGRPGRGGDVRLRGLGSGYTQILLNGERMPYGMSLDTLTPDQVERIEITRGPSAETGAQAIAGTINIVLRESVRQRLNNVHLRLGHDDGRWSPNLSWTRADQIDTFSYNLAANLHDGRDRDHTEARTEETRLADGTTLRDERRTTDEVSRRQALHAGGRMQWRLGAGETFALMPFVILSESSSQSVQTLQSLTPTAVPDYATADQAGTGRFALGRLNAQWQTRLDSGLRLELKAGGSLSRSAGDSVRTERDGSDTALRRLDDDRTGKDRGLSTGGKLSRTADDGAHLLSLGWEAEHNQREETRTTLETSATGMRALNGEVGDTLQARTLRTALWAQDEWTVTPQWSLQGGLRWEALDTTSDAADGRLGSRSSVLTPLFHAAWKPVEGGKDQVRLSLTRSYRAPTLANLIARRSEATGTNLETNPDRAGNPQLRPELATGLDLAFEHYLPAGGVLSIGVFERRIDQLIRSRTTLETVDGVSRWVSRPQNIGDAVTRGVELEAKFRLSEVVAEDAPPLEVRANLSAFRSRVTSVSGPDNRLDKQPDWSANLGGDWRVRGLPLVLGASLNFTPGYTIQLSDSQRNTVDTRRVIDAYALWTFSPALQLRLSASNLQPLDNVSSATVTTADTRQVATTSNPGTTAWALRLEMKL</sequence>
<evidence type="ECO:0000256" key="10">
    <source>
        <dbReference type="PROSITE-ProRule" id="PRU01360"/>
    </source>
</evidence>
<evidence type="ECO:0000256" key="11">
    <source>
        <dbReference type="RuleBase" id="RU003357"/>
    </source>
</evidence>
<dbReference type="Proteomes" id="UP000518288">
    <property type="component" value="Unassembled WGS sequence"/>
</dbReference>
<keyword evidence="3 10" id="KW-0813">Transport</keyword>
<feature type="region of interest" description="Disordered" evidence="12">
    <location>
        <begin position="330"/>
        <end position="372"/>
    </location>
</feature>
<proteinExistence type="inferred from homology"/>
<dbReference type="EMBL" id="JACCFH010000001">
    <property type="protein sequence ID" value="NYG35392.1"/>
    <property type="molecule type" value="Genomic_DNA"/>
</dbReference>
<evidence type="ECO:0000313" key="17">
    <source>
        <dbReference type="Proteomes" id="UP000518288"/>
    </source>
</evidence>
<dbReference type="InterPro" id="IPR000531">
    <property type="entry name" value="Beta-barrel_TonB"/>
</dbReference>
<evidence type="ECO:0000256" key="7">
    <source>
        <dbReference type="ARBA" id="ARBA00023136"/>
    </source>
</evidence>
<dbReference type="Gene3D" id="2.40.170.20">
    <property type="entry name" value="TonB-dependent receptor, beta-barrel domain"/>
    <property type="match status" value="1"/>
</dbReference>
<evidence type="ECO:0000259" key="15">
    <source>
        <dbReference type="Pfam" id="PF07715"/>
    </source>
</evidence>
<dbReference type="AlphaFoldDB" id="A0A7Y9R1B1"/>
<comment type="caution">
    <text evidence="16">The sequence shown here is derived from an EMBL/GenBank/DDBJ whole genome shotgun (WGS) entry which is preliminary data.</text>
</comment>
<dbReference type="InterPro" id="IPR012910">
    <property type="entry name" value="Plug_dom"/>
</dbReference>
<keyword evidence="4 10" id="KW-1134">Transmembrane beta strand</keyword>
<evidence type="ECO:0000256" key="6">
    <source>
        <dbReference type="ARBA" id="ARBA00023077"/>
    </source>
</evidence>
<dbReference type="Gene3D" id="2.170.130.10">
    <property type="entry name" value="TonB-dependent receptor, plug domain"/>
    <property type="match status" value="1"/>
</dbReference>
<dbReference type="InterPro" id="IPR036942">
    <property type="entry name" value="Beta-barrel_TonB_sf"/>
</dbReference>
<keyword evidence="7 10" id="KW-0472">Membrane</keyword>
<comment type="similarity">
    <text evidence="2 10 11">Belongs to the TonB-dependent receptor family.</text>
</comment>
<dbReference type="Pfam" id="PF07715">
    <property type="entry name" value="Plug"/>
    <property type="match status" value="1"/>
</dbReference>
<feature type="domain" description="TonB-dependent receptor plug" evidence="15">
    <location>
        <begin position="57"/>
        <end position="156"/>
    </location>
</feature>
<feature type="signal peptide" evidence="13">
    <location>
        <begin position="1"/>
        <end position="22"/>
    </location>
</feature>
<evidence type="ECO:0000313" key="16">
    <source>
        <dbReference type="EMBL" id="NYG35392.1"/>
    </source>
</evidence>
<evidence type="ECO:0000256" key="1">
    <source>
        <dbReference type="ARBA" id="ARBA00004571"/>
    </source>
</evidence>
<keyword evidence="9 10" id="KW-0998">Cell outer membrane</keyword>
<evidence type="ECO:0000256" key="3">
    <source>
        <dbReference type="ARBA" id="ARBA00022448"/>
    </source>
</evidence>
<dbReference type="GO" id="GO:0009279">
    <property type="term" value="C:cell outer membrane"/>
    <property type="evidence" value="ECO:0007669"/>
    <property type="project" value="UniProtKB-SubCell"/>
</dbReference>
<evidence type="ECO:0000256" key="2">
    <source>
        <dbReference type="ARBA" id="ARBA00009810"/>
    </source>
</evidence>
<keyword evidence="5 10" id="KW-0812">Transmembrane</keyword>
<keyword evidence="8 16" id="KW-0675">Receptor</keyword>